<feature type="domain" description="Class II aldolase/adducin N-terminal" evidence="14">
    <location>
        <begin position="7"/>
        <end position="197"/>
    </location>
</feature>
<protein>
    <recommendedName>
        <fullName evidence="13">L-ribulose-5-phosphate 4-epimerase</fullName>
        <ecNumber evidence="4">5.1.3.4</ecNumber>
    </recommendedName>
    <alternativeName>
        <fullName evidence="10">Phosphoribulose isomerase</fullName>
    </alternativeName>
</protein>
<evidence type="ECO:0000256" key="4">
    <source>
        <dbReference type="ARBA" id="ARBA00013186"/>
    </source>
</evidence>
<dbReference type="SMART" id="SM01007">
    <property type="entry name" value="Aldolase_II"/>
    <property type="match status" value="1"/>
</dbReference>
<dbReference type="InterPro" id="IPR036409">
    <property type="entry name" value="Aldolase_II/adducin_N_sf"/>
</dbReference>
<evidence type="ECO:0000256" key="10">
    <source>
        <dbReference type="ARBA" id="ARBA00032206"/>
    </source>
</evidence>
<evidence type="ECO:0000256" key="11">
    <source>
        <dbReference type="ARBA" id="ARBA00053542"/>
    </source>
</evidence>
<evidence type="ECO:0000259" key="14">
    <source>
        <dbReference type="SMART" id="SM01007"/>
    </source>
</evidence>
<evidence type="ECO:0000313" key="16">
    <source>
        <dbReference type="Proteomes" id="UP000182412"/>
    </source>
</evidence>
<dbReference type="InterPro" id="IPR001303">
    <property type="entry name" value="Aldolase_II/adducin_N"/>
</dbReference>
<organism evidence="15 16">
    <name type="scientific">Selenomonas ruminantium</name>
    <dbReference type="NCBI Taxonomy" id="971"/>
    <lineage>
        <taxon>Bacteria</taxon>
        <taxon>Bacillati</taxon>
        <taxon>Bacillota</taxon>
        <taxon>Negativicutes</taxon>
        <taxon>Selenomonadales</taxon>
        <taxon>Selenomonadaceae</taxon>
        <taxon>Selenomonas</taxon>
    </lineage>
</organism>
<dbReference type="Pfam" id="PF00596">
    <property type="entry name" value="Aldolase_II"/>
    <property type="match status" value="1"/>
</dbReference>
<evidence type="ECO:0000256" key="9">
    <source>
        <dbReference type="ARBA" id="ARBA00023277"/>
    </source>
</evidence>
<comment type="function">
    <text evidence="11">Involved in the degradation of L-arabinose. Catalyzes the interconversion of L-ribulose 5-phosphate (LRu5P) and D-xylulose 5-phosphate (D-Xu5P) via a retroaldol/aldol mechanism (carbon-carbon bond cleavage analogous to a class II aldolase reaction).</text>
</comment>
<evidence type="ECO:0000256" key="13">
    <source>
        <dbReference type="ARBA" id="ARBA00074961"/>
    </source>
</evidence>
<sequence>MLEELKEKVYEANMLLPKHHLITFTWGNVSGIDREKGLFVIKPSGVEYDVMKPSDMVVVDLDGNKVEGDLNPSSDTETHRIFYKEFPNIGGVVHTHSRWATIFAQAGQGVRAYGTTQGDYFYGEIPCTRDMTEEEIKGEYEYNTGVVAVERFKKYGINPDYVPAVLVKNHGPFTWGTDCFNAVHNAVVLEEVAMMAFHTQMLTGDRDPMPQVLLDKHFLRKHGPNAYYGQKKKG</sequence>
<keyword evidence="5" id="KW-0479">Metal-binding</keyword>
<evidence type="ECO:0000256" key="3">
    <source>
        <dbReference type="ARBA" id="ARBA00010037"/>
    </source>
</evidence>
<keyword evidence="8" id="KW-0413">Isomerase</keyword>
<dbReference type="GO" id="GO:0016832">
    <property type="term" value="F:aldehyde-lyase activity"/>
    <property type="evidence" value="ECO:0007669"/>
    <property type="project" value="TreeGrafter"/>
</dbReference>
<dbReference type="NCBIfam" id="NF009003">
    <property type="entry name" value="PRK12348.1"/>
    <property type="match status" value="1"/>
</dbReference>
<evidence type="ECO:0000256" key="1">
    <source>
        <dbReference type="ARBA" id="ARBA00001726"/>
    </source>
</evidence>
<evidence type="ECO:0000313" key="15">
    <source>
        <dbReference type="EMBL" id="SDP19292.1"/>
    </source>
</evidence>
<reference evidence="15 16" key="1">
    <citation type="submission" date="2016-10" db="EMBL/GenBank/DDBJ databases">
        <authorList>
            <person name="de Groot N.N."/>
        </authorList>
    </citation>
    <scope>NUCLEOTIDE SEQUENCE [LARGE SCALE GENOMIC DNA]</scope>
    <source>
        <strain evidence="15 16">S137</strain>
    </source>
</reference>
<comment type="pathway">
    <text evidence="12">Carbohydrate degradation; L-arabinose degradation via L-ribulose; D-xylulose 5-phosphate from L-arabinose (bacterial route): step 3/3.</text>
</comment>
<comment type="similarity">
    <text evidence="3">Belongs to the aldolase class II family. AraD/FucA subfamily.</text>
</comment>
<proteinExistence type="inferred from homology"/>
<dbReference type="OrthoDB" id="9794581at2"/>
<evidence type="ECO:0000256" key="7">
    <source>
        <dbReference type="ARBA" id="ARBA00022935"/>
    </source>
</evidence>
<evidence type="ECO:0000256" key="12">
    <source>
        <dbReference type="ARBA" id="ARBA00060520"/>
    </source>
</evidence>
<keyword evidence="6" id="KW-0862">Zinc</keyword>
<dbReference type="EMBL" id="FNJQ01000009">
    <property type="protein sequence ID" value="SDP19292.1"/>
    <property type="molecule type" value="Genomic_DNA"/>
</dbReference>
<keyword evidence="9" id="KW-0119">Carbohydrate metabolism</keyword>
<gene>
    <name evidence="15" type="ORF">SAMN05216366_1093</name>
</gene>
<dbReference type="Proteomes" id="UP000182412">
    <property type="component" value="Unassembled WGS sequence"/>
</dbReference>
<dbReference type="EC" id="5.1.3.4" evidence="4"/>
<comment type="catalytic activity">
    <reaction evidence="1">
        <text>L-ribulose 5-phosphate = D-xylulose 5-phosphate</text>
        <dbReference type="Rhea" id="RHEA:22368"/>
        <dbReference type="ChEBI" id="CHEBI:57737"/>
        <dbReference type="ChEBI" id="CHEBI:58226"/>
        <dbReference type="EC" id="5.1.3.4"/>
    </reaction>
</comment>
<name>A0A1H0QPV1_SELRU</name>
<evidence type="ECO:0000256" key="8">
    <source>
        <dbReference type="ARBA" id="ARBA00023235"/>
    </source>
</evidence>
<dbReference type="GO" id="GO:0008742">
    <property type="term" value="F:L-ribulose-phosphate 4-epimerase activity"/>
    <property type="evidence" value="ECO:0007669"/>
    <property type="project" value="UniProtKB-EC"/>
</dbReference>
<comment type="cofactor">
    <cofactor evidence="2">
        <name>Zn(2+)</name>
        <dbReference type="ChEBI" id="CHEBI:29105"/>
    </cofactor>
</comment>
<dbReference type="CDD" id="cd00398">
    <property type="entry name" value="Aldolase_II"/>
    <property type="match status" value="1"/>
</dbReference>
<evidence type="ECO:0000256" key="2">
    <source>
        <dbReference type="ARBA" id="ARBA00001947"/>
    </source>
</evidence>
<dbReference type="PANTHER" id="PTHR22789">
    <property type="entry name" value="FUCULOSE PHOSPHATE ALDOLASE"/>
    <property type="match status" value="1"/>
</dbReference>
<keyword evidence="7" id="KW-0054">Arabinose catabolism</keyword>
<dbReference type="NCBIfam" id="NF006047">
    <property type="entry name" value="PRK08193.1"/>
    <property type="match status" value="1"/>
</dbReference>
<dbReference type="SUPFAM" id="SSF53639">
    <property type="entry name" value="AraD/HMP-PK domain-like"/>
    <property type="match status" value="1"/>
</dbReference>
<dbReference type="RefSeq" id="WP_074571891.1">
    <property type="nucleotide sequence ID" value="NZ_FNJQ01000009.1"/>
</dbReference>
<dbReference type="Gene3D" id="3.40.225.10">
    <property type="entry name" value="Class II aldolase/adducin N-terminal domain"/>
    <property type="match status" value="1"/>
</dbReference>
<dbReference type="GO" id="GO:0046872">
    <property type="term" value="F:metal ion binding"/>
    <property type="evidence" value="ECO:0007669"/>
    <property type="project" value="UniProtKB-KW"/>
</dbReference>
<accession>A0A1H0QPV1</accession>
<dbReference type="InterPro" id="IPR050197">
    <property type="entry name" value="Aldolase_class_II_sugar_metab"/>
</dbReference>
<evidence type="ECO:0000256" key="6">
    <source>
        <dbReference type="ARBA" id="ARBA00022833"/>
    </source>
</evidence>
<dbReference type="PANTHER" id="PTHR22789:SF8">
    <property type="entry name" value="L-RIBULOSE-5-PHOSPHATE 4-EPIMERASE SGBE"/>
    <property type="match status" value="1"/>
</dbReference>
<dbReference type="GO" id="GO:0019568">
    <property type="term" value="P:arabinose catabolic process"/>
    <property type="evidence" value="ECO:0007669"/>
    <property type="project" value="UniProtKB-KW"/>
</dbReference>
<dbReference type="FunFam" id="3.40.225.10:FF:000001">
    <property type="entry name" value="L-ribulose-5-phosphate 4-epimerase UlaF"/>
    <property type="match status" value="1"/>
</dbReference>
<evidence type="ECO:0000256" key="5">
    <source>
        <dbReference type="ARBA" id="ARBA00022723"/>
    </source>
</evidence>
<dbReference type="AlphaFoldDB" id="A0A1H0QPV1"/>
<dbReference type="GO" id="GO:0005829">
    <property type="term" value="C:cytosol"/>
    <property type="evidence" value="ECO:0007669"/>
    <property type="project" value="TreeGrafter"/>
</dbReference>